<proteinExistence type="predicted"/>
<evidence type="ECO:0000313" key="2">
    <source>
        <dbReference type="Proteomes" id="UP000789901"/>
    </source>
</evidence>
<dbReference type="PANTHER" id="PTHR31424">
    <property type="entry name" value="PROTEIN CBG23806"/>
    <property type="match status" value="1"/>
</dbReference>
<comment type="caution">
    <text evidence="1">The sequence shown here is derived from an EMBL/GenBank/DDBJ whole genome shotgun (WGS) entry which is preliminary data.</text>
</comment>
<dbReference type="PANTHER" id="PTHR31424:SF5">
    <property type="entry name" value="APPLE DOMAIN-CONTAINING PROTEIN"/>
    <property type="match status" value="1"/>
</dbReference>
<dbReference type="Proteomes" id="UP000789901">
    <property type="component" value="Unassembled WGS sequence"/>
</dbReference>
<dbReference type="EMBL" id="CAJVQB010047511">
    <property type="protein sequence ID" value="CAG8833503.1"/>
    <property type="molecule type" value="Genomic_DNA"/>
</dbReference>
<sequence length="280" mass="32739">MMIDIPIQLINLGLLYKNNNINSRIDIDDQEIINEITASIGKVTFAILNDKNNIHCSDHHFVLLLYPGNESYNILKSALSLLVAELEEIQSGFFNLASNYWNIVLYLSVDWKFLSICQGHKAASSKDYCLWCSVKKTQNGILEINNIYNKTWNYTPLTGDDKIKILKHFDFMTIFSFNRATKIHELWNSFFTLYKDMKNLEISGEEFAIKARQWIQLFLTPSKGNINKPETFEHGLYRPEDITLYIHTMVYHVPEFIDLYCQFGIDVFSYQAVERKNHEH</sequence>
<name>A0ABN7WK17_GIGMA</name>
<feature type="non-terminal residue" evidence="1">
    <location>
        <position position="280"/>
    </location>
</feature>
<organism evidence="1 2">
    <name type="scientific">Gigaspora margarita</name>
    <dbReference type="NCBI Taxonomy" id="4874"/>
    <lineage>
        <taxon>Eukaryota</taxon>
        <taxon>Fungi</taxon>
        <taxon>Fungi incertae sedis</taxon>
        <taxon>Mucoromycota</taxon>
        <taxon>Glomeromycotina</taxon>
        <taxon>Glomeromycetes</taxon>
        <taxon>Diversisporales</taxon>
        <taxon>Gigasporaceae</taxon>
        <taxon>Gigaspora</taxon>
    </lineage>
</organism>
<gene>
    <name evidence="1" type="ORF">GMARGA_LOCUS31592</name>
</gene>
<accession>A0ABN7WK17</accession>
<evidence type="ECO:0000313" key="1">
    <source>
        <dbReference type="EMBL" id="CAG8833503.1"/>
    </source>
</evidence>
<protein>
    <submittedName>
        <fullName evidence="1">7534_t:CDS:1</fullName>
    </submittedName>
</protein>
<reference evidence="1 2" key="1">
    <citation type="submission" date="2021-06" db="EMBL/GenBank/DDBJ databases">
        <authorList>
            <person name="Kallberg Y."/>
            <person name="Tangrot J."/>
            <person name="Rosling A."/>
        </authorList>
    </citation>
    <scope>NUCLEOTIDE SEQUENCE [LARGE SCALE GENOMIC DNA]</scope>
    <source>
        <strain evidence="1 2">120-4 pot B 10/14</strain>
    </source>
</reference>
<keyword evidence="2" id="KW-1185">Reference proteome</keyword>